<dbReference type="AlphaFoldDB" id="A0AAW2J5M3"/>
<proteinExistence type="predicted"/>
<comment type="caution">
    <text evidence="3">The sequence shown here is derived from an EMBL/GenBank/DDBJ whole genome shotgun (WGS) entry which is preliminary data.</text>
</comment>
<dbReference type="InterPro" id="IPR040256">
    <property type="entry name" value="At4g02000-like"/>
</dbReference>
<feature type="region of interest" description="Disordered" evidence="1">
    <location>
        <begin position="417"/>
        <end position="439"/>
    </location>
</feature>
<dbReference type="PANTHER" id="PTHR31286:SF165">
    <property type="entry name" value="DUF4283 DOMAIN-CONTAINING PROTEIN"/>
    <property type="match status" value="1"/>
</dbReference>
<feature type="compositionally biased region" description="Polar residues" evidence="1">
    <location>
        <begin position="426"/>
        <end position="438"/>
    </location>
</feature>
<sequence length="504" mass="55649">MAALTELKERWQAKFGDVQESRLRPVSTYVATPFRTQPVRVARRIPRVPPPEQQRAILNSQGRAEMDGDCPSKAPIDVEPRVIGQPPTGVVEGASGPSAPKGKLDGPTVLGEAPNSLGSQDPIFVGNIKLNTGPVDVVADAFLNSTRKTLRYIAPIKQRNEIVIRPTTSMVEQGSKRWLSTAVDYFLGKKPYFPHLEAFVRSNLRGLESVSANSNGFYFFRFKTVIYMEEVIEGGPWLFQGQPIVLQSWEQGMTLRRRKHTRVPVWIRLKHLPVEYWTDDGLSAVASGVGTPLYTDSITKRCSRLDFARVCVLVDYNAELPKHLVVISPVIRDGKETPMRIEVEYEWLPQSCDFCCALGHSAVSCPEKRRRGSSVPISVFVKKKQSMPVDYAGSKDEVAIRNAEVEDEVGAEVEGTTQIHGPDTNHVASLHTTNSQGIQVPRSRVLNAVEDGGSDRVSKKGKEIVIFNPFEALNGIGDDMGNQYGECSSISGPNVCSPQSNLHD</sequence>
<dbReference type="Pfam" id="PF14111">
    <property type="entry name" value="DUF4283"/>
    <property type="match status" value="1"/>
</dbReference>
<dbReference type="EMBL" id="JACGWJ010000665">
    <property type="protein sequence ID" value="KAL0289806.1"/>
    <property type="molecule type" value="Genomic_DNA"/>
</dbReference>
<organism evidence="3">
    <name type="scientific">Sesamum radiatum</name>
    <name type="common">Black benniseed</name>
    <dbReference type="NCBI Taxonomy" id="300843"/>
    <lineage>
        <taxon>Eukaryota</taxon>
        <taxon>Viridiplantae</taxon>
        <taxon>Streptophyta</taxon>
        <taxon>Embryophyta</taxon>
        <taxon>Tracheophyta</taxon>
        <taxon>Spermatophyta</taxon>
        <taxon>Magnoliopsida</taxon>
        <taxon>eudicotyledons</taxon>
        <taxon>Gunneridae</taxon>
        <taxon>Pentapetalae</taxon>
        <taxon>asterids</taxon>
        <taxon>lamiids</taxon>
        <taxon>Lamiales</taxon>
        <taxon>Pedaliaceae</taxon>
        <taxon>Sesamum</taxon>
    </lineage>
</organism>
<evidence type="ECO:0000259" key="2">
    <source>
        <dbReference type="Pfam" id="PF14111"/>
    </source>
</evidence>
<dbReference type="InterPro" id="IPR025558">
    <property type="entry name" value="DUF4283"/>
</dbReference>
<reference evidence="3" key="1">
    <citation type="submission" date="2020-06" db="EMBL/GenBank/DDBJ databases">
        <authorList>
            <person name="Li T."/>
            <person name="Hu X."/>
            <person name="Zhang T."/>
            <person name="Song X."/>
            <person name="Zhang H."/>
            <person name="Dai N."/>
            <person name="Sheng W."/>
            <person name="Hou X."/>
            <person name="Wei L."/>
        </authorList>
    </citation>
    <scope>NUCLEOTIDE SEQUENCE</scope>
    <source>
        <strain evidence="3">G02</strain>
        <tissue evidence="3">Leaf</tissue>
    </source>
</reference>
<feature type="region of interest" description="Disordered" evidence="1">
    <location>
        <begin position="86"/>
        <end position="105"/>
    </location>
</feature>
<accession>A0AAW2J5M3</accession>
<reference evidence="3" key="2">
    <citation type="journal article" date="2024" name="Plant">
        <title>Genomic evolution and insights into agronomic trait innovations of Sesamum species.</title>
        <authorList>
            <person name="Miao H."/>
            <person name="Wang L."/>
            <person name="Qu L."/>
            <person name="Liu H."/>
            <person name="Sun Y."/>
            <person name="Le M."/>
            <person name="Wang Q."/>
            <person name="Wei S."/>
            <person name="Zheng Y."/>
            <person name="Lin W."/>
            <person name="Duan Y."/>
            <person name="Cao H."/>
            <person name="Xiong S."/>
            <person name="Wang X."/>
            <person name="Wei L."/>
            <person name="Li C."/>
            <person name="Ma Q."/>
            <person name="Ju M."/>
            <person name="Zhao R."/>
            <person name="Li G."/>
            <person name="Mu C."/>
            <person name="Tian Q."/>
            <person name="Mei H."/>
            <person name="Zhang T."/>
            <person name="Gao T."/>
            <person name="Zhang H."/>
        </authorList>
    </citation>
    <scope>NUCLEOTIDE SEQUENCE</scope>
    <source>
        <strain evidence="3">G02</strain>
    </source>
</reference>
<feature type="domain" description="DUF4283" evidence="2">
    <location>
        <begin position="177"/>
        <end position="253"/>
    </location>
</feature>
<evidence type="ECO:0000313" key="3">
    <source>
        <dbReference type="EMBL" id="KAL0289806.1"/>
    </source>
</evidence>
<gene>
    <name evidence="3" type="ORF">Sradi_7065400</name>
</gene>
<name>A0AAW2J5M3_SESRA</name>
<protein>
    <recommendedName>
        <fullName evidence="2">DUF4283 domain-containing protein</fullName>
    </recommendedName>
</protein>
<dbReference type="PANTHER" id="PTHR31286">
    <property type="entry name" value="GLYCINE-RICH CELL WALL STRUCTURAL PROTEIN 1.8-LIKE"/>
    <property type="match status" value="1"/>
</dbReference>
<evidence type="ECO:0000256" key="1">
    <source>
        <dbReference type="SAM" id="MobiDB-lite"/>
    </source>
</evidence>